<feature type="domain" description="WDR90/POC16 second beta-propeller" evidence="7">
    <location>
        <begin position="627"/>
        <end position="910"/>
    </location>
</feature>
<evidence type="ECO:0000313" key="9">
    <source>
        <dbReference type="EMBL" id="CAD8078767.1"/>
    </source>
</evidence>
<feature type="repeat" description="WD" evidence="3">
    <location>
        <begin position="833"/>
        <end position="867"/>
    </location>
</feature>
<accession>A0A8S1MED7</accession>
<dbReference type="FunFam" id="2.130.10.10:FF:001417">
    <property type="entry name" value="WD repeat domain 90"/>
    <property type="match status" value="1"/>
</dbReference>
<evidence type="ECO:0000259" key="6">
    <source>
        <dbReference type="Pfam" id="PF05018"/>
    </source>
</evidence>
<feature type="repeat" description="WD" evidence="3">
    <location>
        <begin position="614"/>
        <end position="655"/>
    </location>
</feature>
<evidence type="ECO:0000259" key="7">
    <source>
        <dbReference type="Pfam" id="PF23393"/>
    </source>
</evidence>
<name>A0A8S1MED7_PARPR</name>
<dbReference type="InterPro" id="IPR055439">
    <property type="entry name" value="Beta-prop_EML_1st"/>
</dbReference>
<proteinExistence type="predicted"/>
<protein>
    <recommendedName>
        <fullName evidence="11">CFA20 domain-containing protein</fullName>
    </recommendedName>
</protein>
<dbReference type="InterPro" id="IPR050630">
    <property type="entry name" value="WD_repeat_EMAP"/>
</dbReference>
<dbReference type="InterPro" id="IPR007714">
    <property type="entry name" value="CFA20_dom"/>
</dbReference>
<dbReference type="Proteomes" id="UP000688137">
    <property type="component" value="Unassembled WGS sequence"/>
</dbReference>
<evidence type="ECO:0008006" key="11">
    <source>
        <dbReference type="Google" id="ProtNLM"/>
    </source>
</evidence>
<dbReference type="OMA" id="DHYVHIR"/>
<dbReference type="EMBL" id="CAJJDM010000061">
    <property type="protein sequence ID" value="CAD8078767.1"/>
    <property type="molecule type" value="Genomic_DNA"/>
</dbReference>
<sequence length="1824" mass="211115">MNWQHPFVDVFKQFGVFEIAHTQSKGQVSVVQDNQIGRKIIRLLGAISANNMVQIPDPCQGIKQLGLTGRYIYIEFIPIKGRYFTMHFDLQIKDRDPLIKLTVSNMYDVHKVQQSQLLIPYPKNAPNKWTILILDVEYFLGNFGLLPTSLYKSFKGIHSLKSFQICSSMNIRGIYTSDNLYDWETMPKQMLFKLARGQKWTDEYQIAYWPTLDVQPHVFKQPLVEVTTDILENLQKIQDNKEKYKQETQKSFKQNQIQHNTQQIEELVKKRPGDYNVAQSKSVDAQDHPLQPYPIQQLDKIIGFTVNSCPDIKWGRQTETQKQITYAAGSLLVQSNIQDGKQKFFMGHSKAISCLDVSKDGEWLVSGQSEKNAIIRIWKNNCDCLSAFATPYSHLNYLSFSQDRKMLVTVGQDEHNREIIIVWGLEKIESSRKPILFAKQTSSCNILAIKFSPVDNNKILSCGHENIRFWRIKEEHLPGASVVLNHHARNTTFTNFDFEFNYEDQNVSNIYFGSKNGYLFQVSYQSQKLMQVYKVHNDAVTAVCLSAGFCITGSLDQYLRVWPLDFNEFYIEAKHEGIITSLDISIDGLQVACGTSTGGLGILDISSHHYKTVIRSHTNIINQIQVHPFSKLLITLSEDCTIRLWDIEKSDQVYEFTFPQDDKCVCLSSSPIGMYFAAGFKSGTHRIFDIEQTSILIEGKYHDLEIKCIQYSSNGQQLIIGDAKSIYKIYDVSRDYQPIKTIQHSIQSQNVCGQFSKDSAILSLIENSTNIELWDTSSLQQILKIQTKFNLKILKWAENNVELLCGTTDGRIIIYGIERVNDTITAYYLREQTFMHKQSLNDFVVSPNMKYLFSVGAEQYLKVWDYEFQVKGPGSCQVFIGHSSQINSIDCADNGSTIITAGGEEGIFIWKFLGYTGKNERLIRMEQEQLVQQCTKIDMQPDQFEQQDQQQDEQNEKLDDYYDIQENNENLQPNKDAHLHTFQQSQLVEMFSLVRQLPQKEEQEEEQGLANKNVNTPFKPDHFKPSRLQQEFKPITFEFERQILNRRRSRSQLKKQQNRQQSSTQLPFRQYILPQLKGQQQQPTLSCKYMVGYNTKTHDNIIWCQSYGWYAYTSQNYVIFEKLQQDREQQILSFNATVSVIYLDKTEKHLIVGLAQKVQDAAPIYVYEIQNNASQLGFKQIAQMNFHTQGVHQILLTEDEKYLVSVGNGKECTIVVWDFSTKKLITSSYTLDRINDIKISKYTFSKERILEFATVGRDQIYLWAFTKDHKLEYFDVFIPKNINTNELEEITTFDYIVYEGNKNKQSTQSITLSDRVSFDNSQQSQTVKTEEILLEEGSKNQMSFPQLQQEPTQESMKQQQQQQQQQQQNKNQITQLLILGLKSGEILIMKYGEFKSIYRKQITNAEITYLKVSQAAGKIILGSLENSFFIMDIKSVQTLQSFLDSGFAFQRIQLPAMVSSYVLDPFYTQGIFGLSNGNIYLISFTTKQYFLLNASNCDQSEIEIKLCKLVEDNILVTTFNQGIVKLWRMDSAELLVEYQWDKEIVQFFYDAQIKQIVFIQEFGQIKTIHIDRLDIYDQYYHIGKGGPDKIISCVFGIFDSIPGKFVLDESGQLFFLEHLYKNQEYIIRYIKALELPNVCQLVEQCEKRVIFAIEQDTGVVSTLQIDYNSTRQYPFAFTLFDQVNFLENPHGNLDNEQSQKDTQTIYSSVDAQTSIIPAQGFDNVYFAILNTLQYLYGRNYNKKQIILLVNLNVFPLYLSLDNNLKVYVVTQNGSLEVVLPNEGTNQNQIHISQLNSQIDHIICQKRKTNFVITNKTIMNFYQYI</sequence>
<evidence type="ECO:0000256" key="4">
    <source>
        <dbReference type="SAM" id="Coils"/>
    </source>
</evidence>
<evidence type="ECO:0000256" key="1">
    <source>
        <dbReference type="ARBA" id="ARBA00022574"/>
    </source>
</evidence>
<dbReference type="PROSITE" id="PS50082">
    <property type="entry name" value="WD_REPEATS_2"/>
    <property type="match status" value="3"/>
</dbReference>
<organism evidence="9 10">
    <name type="scientific">Paramecium primaurelia</name>
    <dbReference type="NCBI Taxonomy" id="5886"/>
    <lineage>
        <taxon>Eukaryota</taxon>
        <taxon>Sar</taxon>
        <taxon>Alveolata</taxon>
        <taxon>Ciliophora</taxon>
        <taxon>Intramacronucleata</taxon>
        <taxon>Oligohymenophorea</taxon>
        <taxon>Peniculida</taxon>
        <taxon>Parameciidae</taxon>
        <taxon>Paramecium</taxon>
    </lineage>
</organism>
<dbReference type="InterPro" id="IPR001680">
    <property type="entry name" value="WD40_rpt"/>
</dbReference>
<dbReference type="Pfam" id="PF23409">
    <property type="entry name" value="Beta-prop_EML"/>
    <property type="match status" value="1"/>
</dbReference>
<keyword evidence="1 3" id="KW-0853">WD repeat</keyword>
<feature type="region of interest" description="Disordered" evidence="5">
    <location>
        <begin position="1343"/>
        <end position="1366"/>
    </location>
</feature>
<keyword evidence="2" id="KW-0677">Repeat</keyword>
<gene>
    <name evidence="9" type="ORF">PPRIM_AZ9-3.1.T0600240</name>
</gene>
<keyword evidence="4" id="KW-0175">Coiled coil</keyword>
<feature type="region of interest" description="Disordered" evidence="5">
    <location>
        <begin position="999"/>
        <end position="1024"/>
    </location>
</feature>
<evidence type="ECO:0000256" key="3">
    <source>
        <dbReference type="PROSITE-ProRule" id="PRU00221"/>
    </source>
</evidence>
<reference evidence="9" key="1">
    <citation type="submission" date="2021-01" db="EMBL/GenBank/DDBJ databases">
        <authorList>
            <consortium name="Genoscope - CEA"/>
            <person name="William W."/>
        </authorList>
    </citation>
    <scope>NUCLEOTIDE SEQUENCE</scope>
</reference>
<dbReference type="InterPro" id="IPR019775">
    <property type="entry name" value="WD40_repeat_CS"/>
</dbReference>
<keyword evidence="10" id="KW-1185">Reference proteome</keyword>
<dbReference type="Pfam" id="PF23393">
    <property type="entry name" value="Beta-prop_WDR90_POC16_2nd"/>
    <property type="match status" value="1"/>
</dbReference>
<dbReference type="PANTHER" id="PTHR13720">
    <property type="entry name" value="WD-40 REPEAT PROTEIN"/>
    <property type="match status" value="1"/>
</dbReference>
<feature type="repeat" description="WD" evidence="3">
    <location>
        <begin position="879"/>
        <end position="911"/>
    </location>
</feature>
<feature type="compositionally biased region" description="Low complexity" evidence="5">
    <location>
        <begin position="1348"/>
        <end position="1366"/>
    </location>
</feature>
<comment type="caution">
    <text evidence="9">The sequence shown here is derived from an EMBL/GenBank/DDBJ whole genome shotgun (WGS) entry which is preliminary data.</text>
</comment>
<dbReference type="InterPro" id="IPR055441">
    <property type="entry name" value="Beta-prop_WDR90_POC16_2nd"/>
</dbReference>
<dbReference type="FunFam" id="2.130.10.10:FF:003300">
    <property type="entry name" value="Uncharacterized protein"/>
    <property type="match status" value="1"/>
</dbReference>
<feature type="domain" description="CFA20" evidence="6">
    <location>
        <begin position="2"/>
        <end position="192"/>
    </location>
</feature>
<dbReference type="Pfam" id="PF05018">
    <property type="entry name" value="CFA20_dom"/>
    <property type="match status" value="1"/>
</dbReference>
<evidence type="ECO:0000259" key="8">
    <source>
        <dbReference type="Pfam" id="PF23409"/>
    </source>
</evidence>
<dbReference type="PROSITE" id="PS00678">
    <property type="entry name" value="WD_REPEATS_1"/>
    <property type="match status" value="1"/>
</dbReference>
<feature type="domain" description="EML-like first beta-propeller" evidence="8">
    <location>
        <begin position="341"/>
        <end position="568"/>
    </location>
</feature>
<dbReference type="PANTHER" id="PTHR13720:SF24">
    <property type="entry name" value="WD REPEAT-CONTAINING PROTEIN 90"/>
    <property type="match status" value="1"/>
</dbReference>
<dbReference type="FunFam" id="2.130.10.10:FF:003297">
    <property type="entry name" value="Uncharacterized protein"/>
    <property type="match status" value="1"/>
</dbReference>
<evidence type="ECO:0000256" key="2">
    <source>
        <dbReference type="ARBA" id="ARBA00022737"/>
    </source>
</evidence>
<evidence type="ECO:0000313" key="10">
    <source>
        <dbReference type="Proteomes" id="UP000688137"/>
    </source>
</evidence>
<dbReference type="PROSITE" id="PS50294">
    <property type="entry name" value="WD_REPEATS_REGION"/>
    <property type="match status" value="1"/>
</dbReference>
<dbReference type="SMART" id="SM00320">
    <property type="entry name" value="WD40"/>
    <property type="match status" value="12"/>
</dbReference>
<dbReference type="GO" id="GO:0005929">
    <property type="term" value="C:cilium"/>
    <property type="evidence" value="ECO:0007669"/>
    <property type="project" value="UniProtKB-ARBA"/>
</dbReference>
<evidence type="ECO:0000256" key="5">
    <source>
        <dbReference type="SAM" id="MobiDB-lite"/>
    </source>
</evidence>
<feature type="coiled-coil region" evidence="4">
    <location>
        <begin position="227"/>
        <end position="254"/>
    </location>
</feature>